<dbReference type="PANTHER" id="PTHR11575:SF24">
    <property type="entry name" value="5'-NUCLEOTIDASE"/>
    <property type="match status" value="1"/>
</dbReference>
<dbReference type="PANTHER" id="PTHR11575">
    <property type="entry name" value="5'-NUCLEOTIDASE-RELATED"/>
    <property type="match status" value="1"/>
</dbReference>
<organism evidence="5 6">
    <name type="scientific">Roseivirga echinicomitans</name>
    <dbReference type="NCBI Taxonomy" id="296218"/>
    <lineage>
        <taxon>Bacteria</taxon>
        <taxon>Pseudomonadati</taxon>
        <taxon>Bacteroidota</taxon>
        <taxon>Cytophagia</taxon>
        <taxon>Cytophagales</taxon>
        <taxon>Roseivirgaceae</taxon>
        <taxon>Roseivirga</taxon>
    </lineage>
</organism>
<evidence type="ECO:0000256" key="1">
    <source>
        <dbReference type="ARBA" id="ARBA00022729"/>
    </source>
</evidence>
<dbReference type="GO" id="GO:0030288">
    <property type="term" value="C:outer membrane-bounded periplasmic space"/>
    <property type="evidence" value="ECO:0007669"/>
    <property type="project" value="TreeGrafter"/>
</dbReference>
<evidence type="ECO:0000259" key="3">
    <source>
        <dbReference type="Pfam" id="PF00149"/>
    </source>
</evidence>
<feature type="chain" id="PRO_5007358672" description="Bifunctional metallophosphatase/5'-nucleotidase" evidence="2">
    <location>
        <begin position="21"/>
        <end position="495"/>
    </location>
</feature>
<dbReference type="RefSeq" id="WP_068412615.1">
    <property type="nucleotide sequence ID" value="NZ_LRDB01000003.1"/>
</dbReference>
<dbReference type="InterPro" id="IPR029052">
    <property type="entry name" value="Metallo-depent_PP-like"/>
</dbReference>
<dbReference type="AlphaFoldDB" id="A0A150XUX3"/>
<dbReference type="InterPro" id="IPR008334">
    <property type="entry name" value="5'-Nucleotdase_C"/>
</dbReference>
<reference evidence="5 6" key="1">
    <citation type="submission" date="2016-01" db="EMBL/GenBank/DDBJ databases">
        <title>Genome sequencing of Roseivirga echinicomitans KMM 6058.</title>
        <authorList>
            <person name="Selvaratnam C."/>
            <person name="Thevarajoo S."/>
            <person name="Goh K.M."/>
            <person name="Ee R."/>
            <person name="Chan K.-G."/>
            <person name="Chong C.S."/>
        </authorList>
    </citation>
    <scope>NUCLEOTIDE SEQUENCE [LARGE SCALE GENOMIC DNA]</scope>
    <source>
        <strain evidence="5 6">KMM 6058</strain>
    </source>
</reference>
<keyword evidence="2" id="KW-0378">Hydrolase</keyword>
<dbReference type="SUPFAM" id="SSF55816">
    <property type="entry name" value="5'-nucleotidase (syn. UDP-sugar hydrolase), C-terminal domain"/>
    <property type="match status" value="1"/>
</dbReference>
<dbReference type="STRING" id="296218.AWN68_14850"/>
<dbReference type="GO" id="GO:0008768">
    <property type="term" value="F:UDP-sugar diphosphatase activity"/>
    <property type="evidence" value="ECO:0007669"/>
    <property type="project" value="TreeGrafter"/>
</dbReference>
<feature type="domain" description="Calcineurin-like phosphoesterase" evidence="3">
    <location>
        <begin position="32"/>
        <end position="241"/>
    </location>
</feature>
<feature type="domain" description="5'-Nucleotidase C-terminal" evidence="4">
    <location>
        <begin position="322"/>
        <end position="458"/>
    </location>
</feature>
<accession>A0A150XUX3</accession>
<dbReference type="InterPro" id="IPR004843">
    <property type="entry name" value="Calcineurin-like_PHP"/>
</dbReference>
<comment type="caution">
    <text evidence="5">The sequence shown here is derived from an EMBL/GenBank/DDBJ whole genome shotgun (WGS) entry which is preliminary data.</text>
</comment>
<dbReference type="GO" id="GO:0008253">
    <property type="term" value="F:5'-nucleotidase activity"/>
    <property type="evidence" value="ECO:0007669"/>
    <property type="project" value="TreeGrafter"/>
</dbReference>
<dbReference type="PROSITE" id="PS51257">
    <property type="entry name" value="PROKAR_LIPOPROTEIN"/>
    <property type="match status" value="1"/>
</dbReference>
<evidence type="ECO:0000259" key="4">
    <source>
        <dbReference type="Pfam" id="PF02872"/>
    </source>
</evidence>
<evidence type="ECO:0000256" key="2">
    <source>
        <dbReference type="RuleBase" id="RU362119"/>
    </source>
</evidence>
<feature type="signal peptide" evidence="2">
    <location>
        <begin position="1"/>
        <end position="20"/>
    </location>
</feature>
<keyword evidence="1 2" id="KW-0732">Signal</keyword>
<name>A0A150XUX3_9BACT</name>
<dbReference type="Proteomes" id="UP000075615">
    <property type="component" value="Unassembled WGS sequence"/>
</dbReference>
<protein>
    <recommendedName>
        <fullName evidence="7">Bifunctional metallophosphatase/5'-nucleotidase</fullName>
    </recommendedName>
</protein>
<dbReference type="OrthoDB" id="9775118at2"/>
<dbReference type="GO" id="GO:0009166">
    <property type="term" value="P:nucleotide catabolic process"/>
    <property type="evidence" value="ECO:0007669"/>
    <property type="project" value="InterPro"/>
</dbReference>
<evidence type="ECO:0000313" key="6">
    <source>
        <dbReference type="Proteomes" id="UP000075615"/>
    </source>
</evidence>
<sequence length="495" mass="54732">MKRFPLFLLSVFFLFSSACSPEKSSDTVDFIVLQMNDVYEIAPLEGGKVGGMARVATVRKNLLKENPNVFTILSGDFVSPSLIGTLTYEGEKIAGRHMVEVMNAVGVDIVVPGNHEFDLKENEIQARIDESDFEWTTTNVLHAVDGKNTAWTQKGKPFPDHIMKSVDGVDIAFFGSTLPFNNAPYLAYTDKYESVKAVYNKVKEEAEVFIGVTHLKKVEDDSLATYFVPEFDLVLGGHDHAHMKYMYGNTLMTKADANAKTVYVHRVSYNKTTGKTSISSELLPIDDGVAEDTEVKALVDKWVNISNESMAAMGYTPNEIVMTTTDTLDGRESSIRYRPTNYPIMTAEAFLFAVPNADLAIFNSGSIRLDDELTGTITEYDILRSFPFGGGISIVDIKGDVVQRILETGTVTNVGIGGYLQLANAEKKADGWYIKGAKLSTSKSYKMALPDFVLSGGEANLEFIKDYQNQAIAPPDFNGIKNDVRDIVMAYFRKK</sequence>
<dbReference type="EMBL" id="LRDB01000003">
    <property type="protein sequence ID" value="KYG82528.1"/>
    <property type="molecule type" value="Genomic_DNA"/>
</dbReference>
<gene>
    <name evidence="5" type="ORF">AWN68_14850</name>
</gene>
<dbReference type="Gene3D" id="3.90.780.10">
    <property type="entry name" value="5'-Nucleotidase, C-terminal domain"/>
    <property type="match status" value="1"/>
</dbReference>
<dbReference type="InterPro" id="IPR006179">
    <property type="entry name" value="5_nucleotidase/apyrase"/>
</dbReference>
<dbReference type="InterPro" id="IPR036907">
    <property type="entry name" value="5'-Nucleotdase_C_sf"/>
</dbReference>
<dbReference type="GO" id="GO:0000166">
    <property type="term" value="F:nucleotide binding"/>
    <property type="evidence" value="ECO:0007669"/>
    <property type="project" value="UniProtKB-KW"/>
</dbReference>
<dbReference type="SUPFAM" id="SSF56300">
    <property type="entry name" value="Metallo-dependent phosphatases"/>
    <property type="match status" value="1"/>
</dbReference>
<proteinExistence type="inferred from homology"/>
<dbReference type="PRINTS" id="PR01607">
    <property type="entry name" value="APYRASEFAMLY"/>
</dbReference>
<keyword evidence="6" id="KW-1185">Reference proteome</keyword>
<comment type="similarity">
    <text evidence="2">Belongs to the 5'-nucleotidase family.</text>
</comment>
<evidence type="ECO:0008006" key="7">
    <source>
        <dbReference type="Google" id="ProtNLM"/>
    </source>
</evidence>
<dbReference type="Pfam" id="PF00149">
    <property type="entry name" value="Metallophos"/>
    <property type="match status" value="1"/>
</dbReference>
<keyword evidence="2" id="KW-0547">Nucleotide-binding</keyword>
<evidence type="ECO:0000313" key="5">
    <source>
        <dbReference type="EMBL" id="KYG82528.1"/>
    </source>
</evidence>
<dbReference type="Pfam" id="PF02872">
    <property type="entry name" value="5_nucleotid_C"/>
    <property type="match status" value="1"/>
</dbReference>
<dbReference type="Gene3D" id="3.60.21.10">
    <property type="match status" value="1"/>
</dbReference>